<evidence type="ECO:0000313" key="7">
    <source>
        <dbReference type="Proteomes" id="UP000230906"/>
    </source>
</evidence>
<dbReference type="AlphaFoldDB" id="A0A2H0RFM0"/>
<dbReference type="InterPro" id="IPR052010">
    <property type="entry name" value="Ribosomal_LSU_bL36"/>
</dbReference>
<comment type="similarity">
    <text evidence="1 4 5">Belongs to the bacterial ribosomal protein bL36 family.</text>
</comment>
<dbReference type="GO" id="GO:1990904">
    <property type="term" value="C:ribonucleoprotein complex"/>
    <property type="evidence" value="ECO:0007669"/>
    <property type="project" value="UniProtKB-KW"/>
</dbReference>
<evidence type="ECO:0000256" key="4">
    <source>
        <dbReference type="HAMAP-Rule" id="MF_00251"/>
    </source>
</evidence>
<keyword evidence="2 4" id="KW-0689">Ribosomal protein</keyword>
<evidence type="ECO:0000256" key="1">
    <source>
        <dbReference type="ARBA" id="ARBA00007645"/>
    </source>
</evidence>
<dbReference type="Pfam" id="PF00444">
    <property type="entry name" value="Ribosomal_L36"/>
    <property type="match status" value="1"/>
</dbReference>
<dbReference type="Proteomes" id="UP000230906">
    <property type="component" value="Unassembled WGS sequence"/>
</dbReference>
<organism evidence="6 7">
    <name type="scientific">Candidatus Vogelbacteria bacterium CG10_big_fil_rev_8_21_14_0_10_50_13</name>
    <dbReference type="NCBI Taxonomy" id="1975044"/>
    <lineage>
        <taxon>Bacteria</taxon>
        <taxon>Candidatus Vogeliibacteriota</taxon>
    </lineage>
</organism>
<evidence type="ECO:0000313" key="6">
    <source>
        <dbReference type="EMBL" id="PIR45342.1"/>
    </source>
</evidence>
<dbReference type="HAMAP" id="MF_00251">
    <property type="entry name" value="Ribosomal_bL36"/>
    <property type="match status" value="1"/>
</dbReference>
<proteinExistence type="inferred from homology"/>
<keyword evidence="3 4" id="KW-0687">Ribonucleoprotein</keyword>
<evidence type="ECO:0000256" key="5">
    <source>
        <dbReference type="RuleBase" id="RU000571"/>
    </source>
</evidence>
<dbReference type="GO" id="GO:0006412">
    <property type="term" value="P:translation"/>
    <property type="evidence" value="ECO:0007669"/>
    <property type="project" value="UniProtKB-UniRule"/>
</dbReference>
<dbReference type="GO" id="GO:0005840">
    <property type="term" value="C:ribosome"/>
    <property type="evidence" value="ECO:0007669"/>
    <property type="project" value="UniProtKB-KW"/>
</dbReference>
<comment type="caution">
    <text evidence="6">The sequence shown here is derived from an EMBL/GenBank/DDBJ whole genome shotgun (WGS) entry which is preliminary data.</text>
</comment>
<dbReference type="PANTHER" id="PTHR18804:SF16">
    <property type="entry name" value="RIBOSOMAL PROTEIN"/>
    <property type="match status" value="1"/>
</dbReference>
<accession>A0A2H0RFM0</accession>
<sequence length="38" mass="4584">MKVRSTIKKRCAKCEFVRRRGHLYIVCKAKPRHKQKQA</sequence>
<dbReference type="EMBL" id="PCYJ01000030">
    <property type="protein sequence ID" value="PIR45342.1"/>
    <property type="molecule type" value="Genomic_DNA"/>
</dbReference>
<dbReference type="InterPro" id="IPR035977">
    <property type="entry name" value="Ribosomal_bL36_sp"/>
</dbReference>
<dbReference type="PROSITE" id="PS00828">
    <property type="entry name" value="RIBOSOMAL_L36"/>
    <property type="match status" value="1"/>
</dbReference>
<reference evidence="6 7" key="1">
    <citation type="submission" date="2017-09" db="EMBL/GenBank/DDBJ databases">
        <title>Depth-based differentiation of microbial function through sediment-hosted aquifers and enrichment of novel symbionts in the deep terrestrial subsurface.</title>
        <authorList>
            <person name="Probst A.J."/>
            <person name="Ladd B."/>
            <person name="Jarett J.K."/>
            <person name="Geller-Mcgrath D.E."/>
            <person name="Sieber C.M."/>
            <person name="Emerson J.B."/>
            <person name="Anantharaman K."/>
            <person name="Thomas B.C."/>
            <person name="Malmstrom R."/>
            <person name="Stieglmeier M."/>
            <person name="Klingl A."/>
            <person name="Woyke T."/>
            <person name="Ryan C.M."/>
            <person name="Banfield J.F."/>
        </authorList>
    </citation>
    <scope>NUCLEOTIDE SEQUENCE [LARGE SCALE GENOMIC DNA]</scope>
    <source>
        <strain evidence="6">CG10_big_fil_rev_8_21_14_0_10_50_13</strain>
    </source>
</reference>
<dbReference type="NCBIfam" id="TIGR01022">
    <property type="entry name" value="rpmJ_bact"/>
    <property type="match status" value="1"/>
</dbReference>
<evidence type="ECO:0000256" key="3">
    <source>
        <dbReference type="ARBA" id="ARBA00023274"/>
    </source>
</evidence>
<dbReference type="SUPFAM" id="SSF57840">
    <property type="entry name" value="Ribosomal protein L36"/>
    <property type="match status" value="1"/>
</dbReference>
<name>A0A2H0RFM0_9BACT</name>
<evidence type="ECO:0000256" key="2">
    <source>
        <dbReference type="ARBA" id="ARBA00022980"/>
    </source>
</evidence>
<protein>
    <recommendedName>
        <fullName evidence="4">Large ribosomal subunit protein bL36</fullName>
    </recommendedName>
</protein>
<gene>
    <name evidence="4 6" type="primary">rpmJ</name>
    <name evidence="6" type="ORF">COV09_01990</name>
</gene>
<dbReference type="InterPro" id="IPR000473">
    <property type="entry name" value="Ribosomal_bL36"/>
</dbReference>
<dbReference type="PANTHER" id="PTHR18804">
    <property type="entry name" value="RIBOSOMAL PROTEIN"/>
    <property type="match status" value="1"/>
</dbReference>
<dbReference type="GO" id="GO:0003735">
    <property type="term" value="F:structural constituent of ribosome"/>
    <property type="evidence" value="ECO:0007669"/>
    <property type="project" value="InterPro"/>
</dbReference>